<evidence type="ECO:0000259" key="2">
    <source>
        <dbReference type="SMART" id="SM00093"/>
    </source>
</evidence>
<protein>
    <submittedName>
        <fullName evidence="3">Serpin family protein</fullName>
    </submittedName>
</protein>
<reference evidence="4" key="1">
    <citation type="journal article" date="2019" name="Int. J. Syst. Evol. Microbiol.">
        <title>The Global Catalogue of Microorganisms (GCM) 10K type strain sequencing project: providing services to taxonomists for standard genome sequencing and annotation.</title>
        <authorList>
            <consortium name="The Broad Institute Genomics Platform"/>
            <consortium name="The Broad Institute Genome Sequencing Center for Infectious Disease"/>
            <person name="Wu L."/>
            <person name="Ma J."/>
        </authorList>
    </citation>
    <scope>NUCLEOTIDE SEQUENCE [LARGE SCALE GENOMIC DNA]</scope>
    <source>
        <strain evidence="4">JCM 16601</strain>
    </source>
</reference>
<dbReference type="CDD" id="cd19588">
    <property type="entry name" value="serpin_miropin-like"/>
    <property type="match status" value="1"/>
</dbReference>
<keyword evidence="4" id="KW-1185">Reference proteome</keyword>
<dbReference type="InterPro" id="IPR036186">
    <property type="entry name" value="Serpin_sf"/>
</dbReference>
<sequence>MIRKTFTLLSLSFITLCACNKGVTNNPDTGKDLILTATEQQKVAADNAFTLKLFKATLPGNGDNNLFLSPLSVSMAIGMTSNGAAGQTLHDIRNTMNFNNFTEDQVNAYYQKLITELPQLDSKTTLKIANSIWYKNSFTPVPAFLQVNTTSYNAKVQSADFSSAATKDAINNWVSTATNGKIPSIIDNISQDVIMYLINAIYFKSTWADKFDAAKTKPDNFYLPGGGTAQASMMNKNDVAANYARNADVNIMELPYANKKFSMVLLMPTKTTVKDYAAGLDSAKWQSLMGGLIAGSIDVTLPKFKFSYDTSLKGVLSNLGMANAFSDAADFTRLNAAGGLKITEVKHKAYVEVNEEGTEAAAVTVVVVGTSAAPANYFKFDHPFIFAIREMKTGLVLFTGVVNDPTK</sequence>
<dbReference type="PROSITE" id="PS00284">
    <property type="entry name" value="SERPIN"/>
    <property type="match status" value="1"/>
</dbReference>
<comment type="similarity">
    <text evidence="1">Belongs to the serpin family.</text>
</comment>
<accession>A0ABP7QW06</accession>
<dbReference type="Pfam" id="PF00079">
    <property type="entry name" value="Serpin"/>
    <property type="match status" value="1"/>
</dbReference>
<dbReference type="InterPro" id="IPR042178">
    <property type="entry name" value="Serpin_sf_1"/>
</dbReference>
<dbReference type="PANTHER" id="PTHR11461">
    <property type="entry name" value="SERINE PROTEASE INHIBITOR, SERPIN"/>
    <property type="match status" value="1"/>
</dbReference>
<gene>
    <name evidence="3" type="ORF">GCM10022210_45870</name>
</gene>
<dbReference type="SMART" id="SM00093">
    <property type="entry name" value="SERPIN"/>
    <property type="match status" value="1"/>
</dbReference>
<dbReference type="PROSITE" id="PS51257">
    <property type="entry name" value="PROKAR_LIPOPROTEIN"/>
    <property type="match status" value="1"/>
</dbReference>
<dbReference type="Proteomes" id="UP001500742">
    <property type="component" value="Unassembled WGS sequence"/>
</dbReference>
<evidence type="ECO:0000313" key="3">
    <source>
        <dbReference type="EMBL" id="GAA3987981.1"/>
    </source>
</evidence>
<name>A0ABP7QW06_9SPHI</name>
<organism evidence="3 4">
    <name type="scientific">Mucilaginibacter dorajii</name>
    <dbReference type="NCBI Taxonomy" id="692994"/>
    <lineage>
        <taxon>Bacteria</taxon>
        <taxon>Pseudomonadati</taxon>
        <taxon>Bacteroidota</taxon>
        <taxon>Sphingobacteriia</taxon>
        <taxon>Sphingobacteriales</taxon>
        <taxon>Sphingobacteriaceae</taxon>
        <taxon>Mucilaginibacter</taxon>
    </lineage>
</organism>
<evidence type="ECO:0000313" key="4">
    <source>
        <dbReference type="Proteomes" id="UP001500742"/>
    </source>
</evidence>
<dbReference type="EMBL" id="BAAAZC010000030">
    <property type="protein sequence ID" value="GAA3987981.1"/>
    <property type="molecule type" value="Genomic_DNA"/>
</dbReference>
<dbReference type="InterPro" id="IPR023796">
    <property type="entry name" value="Serpin_dom"/>
</dbReference>
<dbReference type="Gene3D" id="2.30.39.10">
    <property type="entry name" value="Alpha-1-antitrypsin, domain 1"/>
    <property type="match status" value="1"/>
</dbReference>
<comment type="caution">
    <text evidence="3">The sequence shown here is derived from an EMBL/GenBank/DDBJ whole genome shotgun (WGS) entry which is preliminary data.</text>
</comment>
<dbReference type="PANTHER" id="PTHR11461:SF211">
    <property type="entry name" value="GH10112P-RELATED"/>
    <property type="match status" value="1"/>
</dbReference>
<dbReference type="InterPro" id="IPR000215">
    <property type="entry name" value="Serpin_fam"/>
</dbReference>
<dbReference type="Gene3D" id="3.30.497.10">
    <property type="entry name" value="Antithrombin, subunit I, domain 2"/>
    <property type="match status" value="1"/>
</dbReference>
<evidence type="ECO:0000256" key="1">
    <source>
        <dbReference type="RuleBase" id="RU000411"/>
    </source>
</evidence>
<dbReference type="InterPro" id="IPR042185">
    <property type="entry name" value="Serpin_sf_2"/>
</dbReference>
<proteinExistence type="inferred from homology"/>
<dbReference type="SUPFAM" id="SSF56574">
    <property type="entry name" value="Serpins"/>
    <property type="match status" value="1"/>
</dbReference>
<dbReference type="RefSeq" id="WP_259093231.1">
    <property type="nucleotide sequence ID" value="NZ_BAAAZC010000030.1"/>
</dbReference>
<feature type="domain" description="Serpin" evidence="2">
    <location>
        <begin position="51"/>
        <end position="405"/>
    </location>
</feature>
<dbReference type="InterPro" id="IPR023795">
    <property type="entry name" value="Serpin_CS"/>
</dbReference>